<dbReference type="RefSeq" id="WP_407346855.1">
    <property type="nucleotide sequence ID" value="NZ_CP136864.1"/>
</dbReference>
<dbReference type="CDD" id="cd05276">
    <property type="entry name" value="p53_inducible_oxidoreductase"/>
    <property type="match status" value="1"/>
</dbReference>
<keyword evidence="1" id="KW-0521">NADP</keyword>
<dbReference type="NCBIfam" id="TIGR02824">
    <property type="entry name" value="quinone_pig3"/>
    <property type="match status" value="1"/>
</dbReference>
<dbReference type="InterPro" id="IPR014189">
    <property type="entry name" value="Quinone_OxRdtase_PIG3"/>
</dbReference>
<dbReference type="Pfam" id="PF00107">
    <property type="entry name" value="ADH_zinc_N"/>
    <property type="match status" value="1"/>
</dbReference>
<protein>
    <submittedName>
        <fullName evidence="4">NAD(P)H-quinone oxidoreductase</fullName>
    </submittedName>
</protein>
<dbReference type="InterPro" id="IPR013149">
    <property type="entry name" value="ADH-like_C"/>
</dbReference>
<feature type="domain" description="Enoyl reductase (ER)" evidence="3">
    <location>
        <begin position="13"/>
        <end position="326"/>
    </location>
</feature>
<dbReference type="InterPro" id="IPR011032">
    <property type="entry name" value="GroES-like_sf"/>
</dbReference>
<dbReference type="SUPFAM" id="SSF51735">
    <property type="entry name" value="NAD(P)-binding Rossmann-fold domains"/>
    <property type="match status" value="1"/>
</dbReference>
<keyword evidence="2" id="KW-0560">Oxidoreductase</keyword>
<dbReference type="InterPro" id="IPR020843">
    <property type="entry name" value="ER"/>
</dbReference>
<dbReference type="Gene3D" id="3.40.50.720">
    <property type="entry name" value="NAD(P)-binding Rossmann-like Domain"/>
    <property type="match status" value="1"/>
</dbReference>
<sequence length="328" mass="34999">MTSITRRYVHIDETDRSLAIREDRAPVPGADEILIEVAAAGLNRADVLQRKGLYPPPVDASPIMGLEVSGTVLACGEAVSDFKPGDKVCALTHGGGYASHAIAPQSQTLPVPSGYSMSEAAALPEALLTVWHNVFQRAGLKAGENVLIHGGASGIGTLGVGICKAMGATVYSTAGSAEKCRRIEALGATKAFNYKEEDFVAELDALGLKGGISVILDMVGGDYIGRNFEVAAPEGRIVNIAFLRGFNAEVNFLPMLMKRLTLTGSTLRAQSEAQKAQMVVEIREHLFPHLNDGSIKVVIDKEFPLEQTQDAQDYMESGVHMGKILLRP</sequence>
<reference evidence="4 5" key="1">
    <citation type="submission" date="2023-10" db="EMBL/GenBank/DDBJ databases">
        <title>Two novel species belonging to the OM43/NOR5 clade.</title>
        <authorList>
            <person name="Park M."/>
        </authorList>
    </citation>
    <scope>NUCLEOTIDE SEQUENCE [LARGE SCALE GENOMIC DNA]</scope>
    <source>
        <strain evidence="4 5">IMCC43200</strain>
    </source>
</reference>
<evidence type="ECO:0000256" key="2">
    <source>
        <dbReference type="ARBA" id="ARBA00023002"/>
    </source>
</evidence>
<dbReference type="InterPro" id="IPR013154">
    <property type="entry name" value="ADH-like_N"/>
</dbReference>
<dbReference type="EMBL" id="CP136864">
    <property type="protein sequence ID" value="WOJ92273.1"/>
    <property type="molecule type" value="Genomic_DNA"/>
</dbReference>
<dbReference type="Pfam" id="PF08240">
    <property type="entry name" value="ADH_N"/>
    <property type="match status" value="1"/>
</dbReference>
<dbReference type="PANTHER" id="PTHR48106">
    <property type="entry name" value="QUINONE OXIDOREDUCTASE PIG3-RELATED"/>
    <property type="match status" value="1"/>
</dbReference>
<name>A0ABZ0I0H7_9GAMM</name>
<dbReference type="InterPro" id="IPR036291">
    <property type="entry name" value="NAD(P)-bd_dom_sf"/>
</dbReference>
<keyword evidence="5" id="KW-1185">Reference proteome</keyword>
<dbReference type="PANTHER" id="PTHR48106:SF8">
    <property type="entry name" value="OS02G0805600 PROTEIN"/>
    <property type="match status" value="1"/>
</dbReference>
<gene>
    <name evidence="4" type="ORF">R0135_10800</name>
</gene>
<accession>A0ABZ0I0H7</accession>
<organism evidence="4 5">
    <name type="scientific">Congregibacter variabilis</name>
    <dbReference type="NCBI Taxonomy" id="3081200"/>
    <lineage>
        <taxon>Bacteria</taxon>
        <taxon>Pseudomonadati</taxon>
        <taxon>Pseudomonadota</taxon>
        <taxon>Gammaproteobacteria</taxon>
        <taxon>Cellvibrionales</taxon>
        <taxon>Halieaceae</taxon>
        <taxon>Congregibacter</taxon>
    </lineage>
</organism>
<dbReference type="SMART" id="SM00829">
    <property type="entry name" value="PKS_ER"/>
    <property type="match status" value="1"/>
</dbReference>
<dbReference type="Proteomes" id="UP001626537">
    <property type="component" value="Chromosome"/>
</dbReference>
<dbReference type="SUPFAM" id="SSF50129">
    <property type="entry name" value="GroES-like"/>
    <property type="match status" value="1"/>
</dbReference>
<evidence type="ECO:0000313" key="5">
    <source>
        <dbReference type="Proteomes" id="UP001626537"/>
    </source>
</evidence>
<dbReference type="Gene3D" id="3.90.180.10">
    <property type="entry name" value="Medium-chain alcohol dehydrogenases, catalytic domain"/>
    <property type="match status" value="1"/>
</dbReference>
<proteinExistence type="predicted"/>
<evidence type="ECO:0000313" key="4">
    <source>
        <dbReference type="EMBL" id="WOJ92273.1"/>
    </source>
</evidence>
<evidence type="ECO:0000256" key="1">
    <source>
        <dbReference type="ARBA" id="ARBA00022857"/>
    </source>
</evidence>
<evidence type="ECO:0000259" key="3">
    <source>
        <dbReference type="SMART" id="SM00829"/>
    </source>
</evidence>